<gene>
    <name evidence="1" type="ORF">PDESU_03752</name>
</gene>
<protein>
    <submittedName>
        <fullName evidence="1">Uncharacterized protein</fullName>
    </submittedName>
</protein>
<name>A0A6C2U5A3_PONDE</name>
<organism evidence="1 2">
    <name type="scientific">Pontiella desulfatans</name>
    <dbReference type="NCBI Taxonomy" id="2750659"/>
    <lineage>
        <taxon>Bacteria</taxon>
        <taxon>Pseudomonadati</taxon>
        <taxon>Kiritimatiellota</taxon>
        <taxon>Kiritimatiellia</taxon>
        <taxon>Kiritimatiellales</taxon>
        <taxon>Pontiellaceae</taxon>
        <taxon>Pontiella</taxon>
    </lineage>
</organism>
<evidence type="ECO:0000313" key="1">
    <source>
        <dbReference type="EMBL" id="VGO15170.1"/>
    </source>
</evidence>
<dbReference type="EMBL" id="CAAHFG010000002">
    <property type="protein sequence ID" value="VGO15170.1"/>
    <property type="molecule type" value="Genomic_DNA"/>
</dbReference>
<dbReference type="Proteomes" id="UP000366872">
    <property type="component" value="Unassembled WGS sequence"/>
</dbReference>
<proteinExistence type="predicted"/>
<accession>A0A6C2U5A3</accession>
<dbReference type="AlphaFoldDB" id="A0A6C2U5A3"/>
<evidence type="ECO:0000313" key="2">
    <source>
        <dbReference type="Proteomes" id="UP000366872"/>
    </source>
</evidence>
<keyword evidence="2" id="KW-1185">Reference proteome</keyword>
<sequence>MTQKKRPPCWAVFANKLGACLSDLGFCDFNHFGETFGIVNGDFRKHLAVHIGHGTDYLGNIIPSCIVCLR</sequence>
<reference evidence="1 2" key="1">
    <citation type="submission" date="2019-04" db="EMBL/GenBank/DDBJ databases">
        <authorList>
            <person name="Van Vliet M D."/>
        </authorList>
    </citation>
    <scope>NUCLEOTIDE SEQUENCE [LARGE SCALE GENOMIC DNA]</scope>
    <source>
        <strain evidence="1 2">F1</strain>
    </source>
</reference>